<protein>
    <submittedName>
        <fullName evidence="4">Zeta toxin</fullName>
    </submittedName>
</protein>
<evidence type="ECO:0000313" key="7">
    <source>
        <dbReference type="Proteomes" id="UP000183126"/>
    </source>
</evidence>
<dbReference type="CDD" id="cd01983">
    <property type="entry name" value="SIMIBI"/>
    <property type="match status" value="1"/>
</dbReference>
<evidence type="ECO:0000313" key="4">
    <source>
        <dbReference type="EMBL" id="KRP60571.1"/>
    </source>
</evidence>
<gene>
    <name evidence="5" type="ORF">SAMN04490205_4695</name>
    <name evidence="4" type="ORF">TU79_10870</name>
</gene>
<evidence type="ECO:0000256" key="2">
    <source>
        <dbReference type="ARBA" id="ARBA00022840"/>
    </source>
</evidence>
<dbReference type="Proteomes" id="UP000052019">
    <property type="component" value="Unassembled WGS sequence"/>
</dbReference>
<dbReference type="PATRIC" id="fig|200450.4.peg.4211"/>
<dbReference type="EMBL" id="LT629760">
    <property type="protein sequence ID" value="SDT08381.1"/>
    <property type="molecule type" value="Genomic_DNA"/>
</dbReference>
<dbReference type="AlphaFoldDB" id="A0A0R2ZPW5"/>
<dbReference type="InterPro" id="IPR010488">
    <property type="entry name" value="Zeta_toxin_domain"/>
</dbReference>
<keyword evidence="2" id="KW-0067">ATP-binding</keyword>
<keyword evidence="7" id="KW-1185">Reference proteome</keyword>
<dbReference type="EMBL" id="JYLK01000006">
    <property type="protein sequence ID" value="KRP60571.1"/>
    <property type="molecule type" value="Genomic_DNA"/>
</dbReference>
<dbReference type="GO" id="GO:0016301">
    <property type="term" value="F:kinase activity"/>
    <property type="evidence" value="ECO:0007669"/>
    <property type="project" value="InterPro"/>
</dbReference>
<dbReference type="Pfam" id="PF06414">
    <property type="entry name" value="Zeta_toxin"/>
    <property type="match status" value="1"/>
</dbReference>
<dbReference type="Gene3D" id="3.40.50.300">
    <property type="entry name" value="P-loop containing nucleotide triphosphate hydrolases"/>
    <property type="match status" value="1"/>
</dbReference>
<reference evidence="4 6" key="1">
    <citation type="submission" date="2015-02" db="EMBL/GenBank/DDBJ databases">
        <title>Two Pseudomonas sp. nov. isolated from raw milk.</title>
        <authorList>
            <person name="Wenning M."/>
            <person name="von Neubeck M."/>
            <person name="Huptas C."/>
            <person name="Scherer S."/>
        </authorList>
    </citation>
    <scope>NUCLEOTIDE SEQUENCE [LARGE SCALE GENOMIC DNA]</scope>
    <source>
        <strain evidence="4 6">DSM 14937</strain>
    </source>
</reference>
<name>A0A0R2ZPW5_9PSED</name>
<evidence type="ECO:0000313" key="5">
    <source>
        <dbReference type="EMBL" id="SDT08381.1"/>
    </source>
</evidence>
<sequence length="249" mass="28497">MTPEEIELEEAAFQFAIAHRRSLAKKIVDTEIFIPERAPLTVFMAGSPGAGKTEISKAMVEALEEGHPEGEGRRVLRIDPDDFRELIPGYSGGNSYLFQRAVTKILEKVLDRAFEKRVSFILDGTMSNLDVAKRNIDRVLKGNRAAQIMYVYQRPELAWEFVKAREITEGRNIPMEKFAQQYLAVRRNIVELRKSYGRGLHIDLLVKNTDCSEEFYEDGVTVEQIDALIPETYDYQQLIELLTEADRHA</sequence>
<feature type="domain" description="Zeta toxin" evidence="3">
    <location>
        <begin position="31"/>
        <end position="217"/>
    </location>
</feature>
<dbReference type="Proteomes" id="UP000183126">
    <property type="component" value="Chromosome I"/>
</dbReference>
<evidence type="ECO:0000259" key="3">
    <source>
        <dbReference type="Pfam" id="PF06414"/>
    </source>
</evidence>
<accession>A0A0R2ZPW5</accession>
<dbReference type="RefSeq" id="WP_057008192.1">
    <property type="nucleotide sequence ID" value="NZ_JYLK01000006.1"/>
</dbReference>
<evidence type="ECO:0000256" key="1">
    <source>
        <dbReference type="ARBA" id="ARBA00022741"/>
    </source>
</evidence>
<keyword evidence="1" id="KW-0547">Nucleotide-binding</keyword>
<evidence type="ECO:0000313" key="6">
    <source>
        <dbReference type="Proteomes" id="UP000052019"/>
    </source>
</evidence>
<reference evidence="5 7" key="2">
    <citation type="submission" date="2016-10" db="EMBL/GenBank/DDBJ databases">
        <authorList>
            <person name="Varghese N."/>
            <person name="Submissions S."/>
        </authorList>
    </citation>
    <scope>NUCLEOTIDE SEQUENCE [LARGE SCALE GENOMIC DNA]</scope>
    <source>
        <strain evidence="5 7">BS3111</strain>
    </source>
</reference>
<dbReference type="GO" id="GO:0005524">
    <property type="term" value="F:ATP binding"/>
    <property type="evidence" value="ECO:0007669"/>
    <property type="project" value="UniProtKB-KW"/>
</dbReference>
<dbReference type="SUPFAM" id="SSF52540">
    <property type="entry name" value="P-loop containing nucleoside triphosphate hydrolases"/>
    <property type="match status" value="1"/>
</dbReference>
<dbReference type="InterPro" id="IPR027417">
    <property type="entry name" value="P-loop_NTPase"/>
</dbReference>
<proteinExistence type="predicted"/>
<organism evidence="4 6">
    <name type="scientific">Pseudomonas trivialis</name>
    <dbReference type="NCBI Taxonomy" id="200450"/>
    <lineage>
        <taxon>Bacteria</taxon>
        <taxon>Pseudomonadati</taxon>
        <taxon>Pseudomonadota</taxon>
        <taxon>Gammaproteobacteria</taxon>
        <taxon>Pseudomonadales</taxon>
        <taxon>Pseudomonadaceae</taxon>
        <taxon>Pseudomonas</taxon>
    </lineage>
</organism>
<dbReference type="OrthoDB" id="6421666at2"/>